<keyword evidence="1 2" id="KW-0053">Apoptosis</keyword>
<dbReference type="GO" id="GO:0006915">
    <property type="term" value="P:apoptotic process"/>
    <property type="evidence" value="ECO:0007669"/>
    <property type="project" value="UniProtKB-UniRule"/>
</dbReference>
<dbReference type="Pfam" id="PF02017">
    <property type="entry name" value="CIDE-N"/>
    <property type="match status" value="1"/>
</dbReference>
<dbReference type="GeneTree" id="ENSGT00390000018596"/>
<dbReference type="PANTHER" id="PTHR12306">
    <property type="entry name" value="CELL DEATH ACTIVATOR CIDE"/>
    <property type="match status" value="1"/>
</dbReference>
<organism evidence="4 5">
    <name type="scientific">Chrysemys picta bellii</name>
    <name type="common">Western painted turtle</name>
    <name type="synonym">Emys bellii</name>
    <dbReference type="NCBI Taxonomy" id="8478"/>
    <lineage>
        <taxon>Eukaryota</taxon>
        <taxon>Metazoa</taxon>
        <taxon>Chordata</taxon>
        <taxon>Craniata</taxon>
        <taxon>Vertebrata</taxon>
        <taxon>Euteleostomi</taxon>
        <taxon>Archelosauria</taxon>
        <taxon>Testudinata</taxon>
        <taxon>Testudines</taxon>
        <taxon>Cryptodira</taxon>
        <taxon>Durocryptodira</taxon>
        <taxon>Testudinoidea</taxon>
        <taxon>Emydidae</taxon>
        <taxon>Chrysemys</taxon>
    </lineage>
</organism>
<evidence type="ECO:0000256" key="2">
    <source>
        <dbReference type="PROSITE-ProRule" id="PRU00447"/>
    </source>
</evidence>
<evidence type="ECO:0000313" key="4">
    <source>
        <dbReference type="Ensembl" id="ENSCPBP00000026430.1"/>
    </source>
</evidence>
<dbReference type="PROSITE" id="PS51135">
    <property type="entry name" value="CIDE_N"/>
    <property type="match status" value="1"/>
</dbReference>
<dbReference type="SMART" id="SM00266">
    <property type="entry name" value="CAD"/>
    <property type="match status" value="1"/>
</dbReference>
<feature type="domain" description="CIDE-N" evidence="3">
    <location>
        <begin position="34"/>
        <end position="110"/>
    </location>
</feature>
<dbReference type="OMA" id="KANSYHK"/>
<dbReference type="InterPro" id="IPR003508">
    <property type="entry name" value="CIDE-N_dom"/>
</dbReference>
<evidence type="ECO:0000313" key="5">
    <source>
        <dbReference type="Proteomes" id="UP000694380"/>
    </source>
</evidence>
<evidence type="ECO:0000259" key="3">
    <source>
        <dbReference type="PROSITE" id="PS51135"/>
    </source>
</evidence>
<dbReference type="PANTHER" id="PTHR12306:SF10">
    <property type="entry name" value="LIPID TRANSFERASE CIDEB"/>
    <property type="match status" value="1"/>
</dbReference>
<evidence type="ECO:0000256" key="1">
    <source>
        <dbReference type="ARBA" id="ARBA00022703"/>
    </source>
</evidence>
<name>A0A8C3I0B3_CHRPI</name>
<sequence length="144" mass="15639">MDYISTLAPASLLQSVSSAGSEVTRRIWAPRVPLPCPFRVCDHQRGGRTGLRAVTLQELLNKAMEVLLVAGLARLVLEEDGTAVESEAFFQKLPPDMALMLLGPGQSWSPPRVCEPRPALRPPPIPHTMNCGPLSLTSCSGRRK</sequence>
<accession>A0A8C3I0B3</accession>
<reference evidence="4" key="2">
    <citation type="submission" date="2025-09" db="UniProtKB">
        <authorList>
            <consortium name="Ensembl"/>
        </authorList>
    </citation>
    <scope>IDENTIFICATION</scope>
</reference>
<keyword evidence="5" id="KW-1185">Reference proteome</keyword>
<dbReference type="GO" id="GO:0042981">
    <property type="term" value="P:regulation of apoptotic process"/>
    <property type="evidence" value="ECO:0007669"/>
    <property type="project" value="TreeGrafter"/>
</dbReference>
<dbReference type="Ensembl" id="ENSCPBT00000031142.1">
    <property type="protein sequence ID" value="ENSCPBP00000026430.1"/>
    <property type="gene ID" value="ENSCPBG00000018770.1"/>
</dbReference>
<dbReference type="SUPFAM" id="SSF54277">
    <property type="entry name" value="CAD &amp; PB1 domains"/>
    <property type="match status" value="1"/>
</dbReference>
<dbReference type="AlphaFoldDB" id="A0A8C3I0B3"/>
<dbReference type="Gene3D" id="3.10.20.10">
    <property type="match status" value="1"/>
</dbReference>
<protein>
    <recommendedName>
        <fullName evidence="3">CIDE-N domain-containing protein</fullName>
    </recommendedName>
</protein>
<reference evidence="4" key="1">
    <citation type="submission" date="2025-08" db="UniProtKB">
        <authorList>
            <consortium name="Ensembl"/>
        </authorList>
    </citation>
    <scope>IDENTIFICATION</scope>
</reference>
<dbReference type="Proteomes" id="UP000694380">
    <property type="component" value="Unplaced"/>
</dbReference>
<proteinExistence type="predicted"/>